<sequence length="113" mass="12288">MPETAATDIRTLLANLVRAALMSDDRASALWREAARPTQAGLAADPARVAGLNVEGFWTLAVREAEAPEFREAENQVQFGFPALCPFTLAELTARDFDIDRAVERLRKSAATG</sequence>
<organism evidence="1 2">
    <name type="scientific">Methylobacterium goesingense</name>
    <dbReference type="NCBI Taxonomy" id="243690"/>
    <lineage>
        <taxon>Bacteria</taxon>
        <taxon>Pseudomonadati</taxon>
        <taxon>Pseudomonadota</taxon>
        <taxon>Alphaproteobacteria</taxon>
        <taxon>Hyphomicrobiales</taxon>
        <taxon>Methylobacteriaceae</taxon>
        <taxon>Methylobacterium</taxon>
    </lineage>
</organism>
<name>A0ABV2L606_9HYPH</name>
<evidence type="ECO:0000313" key="1">
    <source>
        <dbReference type="EMBL" id="MET3692300.1"/>
    </source>
</evidence>
<dbReference type="EMBL" id="JBEPMM010000004">
    <property type="protein sequence ID" value="MET3692300.1"/>
    <property type="molecule type" value="Genomic_DNA"/>
</dbReference>
<keyword evidence="2" id="KW-1185">Reference proteome</keyword>
<evidence type="ECO:0000313" key="2">
    <source>
        <dbReference type="Proteomes" id="UP001549145"/>
    </source>
</evidence>
<dbReference type="Gene3D" id="1.20.1220.20">
    <property type="entry name" value="Uncharcterised protein PF01724"/>
    <property type="match status" value="1"/>
</dbReference>
<gene>
    <name evidence="1" type="ORF">ABID43_001836</name>
</gene>
<comment type="caution">
    <text evidence="1">The sequence shown here is derived from an EMBL/GenBank/DDBJ whole genome shotgun (WGS) entry which is preliminary data.</text>
</comment>
<protein>
    <submittedName>
        <fullName evidence="1">Uncharacterized protein</fullName>
    </submittedName>
</protein>
<dbReference type="RefSeq" id="WP_238276799.1">
    <property type="nucleotide sequence ID" value="NZ_BPQL01000018.1"/>
</dbReference>
<proteinExistence type="predicted"/>
<reference evidence="1 2" key="1">
    <citation type="submission" date="2024-06" db="EMBL/GenBank/DDBJ databases">
        <title>Genomic Encyclopedia of Type Strains, Phase IV (KMG-IV): sequencing the most valuable type-strain genomes for metagenomic binning, comparative biology and taxonomic classification.</title>
        <authorList>
            <person name="Goeker M."/>
        </authorList>
    </citation>
    <scope>NUCLEOTIDE SEQUENCE [LARGE SCALE GENOMIC DNA]</scope>
    <source>
        <strain evidence="1 2">DSM 21331</strain>
    </source>
</reference>
<accession>A0ABV2L606</accession>
<dbReference type="Proteomes" id="UP001549145">
    <property type="component" value="Unassembled WGS sequence"/>
</dbReference>